<organism evidence="5 6">
    <name type="scientific">Ancylostoma ceylanicum</name>
    <dbReference type="NCBI Taxonomy" id="53326"/>
    <lineage>
        <taxon>Eukaryota</taxon>
        <taxon>Metazoa</taxon>
        <taxon>Ecdysozoa</taxon>
        <taxon>Nematoda</taxon>
        <taxon>Chromadorea</taxon>
        <taxon>Rhabditida</taxon>
        <taxon>Rhabditina</taxon>
        <taxon>Rhabditomorpha</taxon>
        <taxon>Strongyloidea</taxon>
        <taxon>Ancylostomatidae</taxon>
        <taxon>Ancylostomatinae</taxon>
        <taxon>Ancylostoma</taxon>
    </lineage>
</organism>
<dbReference type="InterPro" id="IPR058265">
    <property type="entry name" value="DUF7959"/>
</dbReference>
<keyword evidence="1" id="KW-0812">Transmembrane</keyword>
<dbReference type="Proteomes" id="UP000054495">
    <property type="component" value="Unassembled WGS sequence"/>
</dbReference>
<evidence type="ECO:0000313" key="6">
    <source>
        <dbReference type="Proteomes" id="UP000054495"/>
    </source>
</evidence>
<dbReference type="Pfam" id="PF25898">
    <property type="entry name" value="LolA_2nd_metazoa"/>
    <property type="match status" value="1"/>
</dbReference>
<evidence type="ECO:0000256" key="1">
    <source>
        <dbReference type="SAM" id="Phobius"/>
    </source>
</evidence>
<evidence type="ECO:0000313" key="5">
    <source>
        <dbReference type="EMBL" id="EPB78506.1"/>
    </source>
</evidence>
<name>A0A0D6M7V4_9BILA</name>
<dbReference type="InterPro" id="IPR058831">
    <property type="entry name" value="LolA-like_dom_2nd"/>
</dbReference>
<sequence>MIWLQFAIVLGAAAGSLSLVTIQSECTQPTPQKNESLPEKLKKFPESYKPPRGVVCDGWKEDKIPLNVTDPFNAVVQYVDEKKVQTESTLYYSPAEQMVVVSGARRGDVVPFINEQGVPAEASSVVHDFSKAASGRMMDMYRAVDSKTNDVVEALFDGNQLASYATYKLVNGLPVLSSYMRLAEVPSEVVPSLRGRIRSCFIQTSSAFNENNTFTFEVKSKSVKDVYSYGAETVSSALASALAQVAPINPFRVRVFYDTGADKSLRVFFSIDEKTDVKPSVVPKYNYTEEVSSSALLEKLNATISQGDWKFSVPTADKKQEDWVVAAKSLSRYAPPSPSGSTYSGYTGGAMFVLGVFALLLGVAIGAGSVFFITKRQRISTLAYQVFE</sequence>
<dbReference type="AlphaFoldDB" id="A0A0D6M7V4"/>
<feature type="transmembrane region" description="Helical" evidence="1">
    <location>
        <begin position="349"/>
        <end position="373"/>
    </location>
</feature>
<gene>
    <name evidence="5" type="ORF">ANCCEY_02466</name>
</gene>
<keyword evidence="1" id="KW-0472">Membrane</keyword>
<keyword evidence="1" id="KW-1133">Transmembrane helix</keyword>
<evidence type="ECO:0000256" key="2">
    <source>
        <dbReference type="SAM" id="SignalP"/>
    </source>
</evidence>
<accession>A0A0D6M7V4</accession>
<protein>
    <submittedName>
        <fullName evidence="5">Uncharacterized protein</fullName>
    </submittedName>
</protein>
<feature type="domain" description="DUF7959" evidence="4">
    <location>
        <begin position="212"/>
        <end position="334"/>
    </location>
</feature>
<keyword evidence="6" id="KW-1185">Reference proteome</keyword>
<feature type="domain" description="LolA-like" evidence="3">
    <location>
        <begin position="51"/>
        <end position="130"/>
    </location>
</feature>
<evidence type="ECO:0000259" key="3">
    <source>
        <dbReference type="Pfam" id="PF25898"/>
    </source>
</evidence>
<keyword evidence="2" id="KW-0732">Signal</keyword>
<evidence type="ECO:0000259" key="4">
    <source>
        <dbReference type="Pfam" id="PF25899"/>
    </source>
</evidence>
<feature type="chain" id="PRO_5002307523" evidence="2">
    <location>
        <begin position="19"/>
        <end position="388"/>
    </location>
</feature>
<reference evidence="5 6" key="1">
    <citation type="submission" date="2013-05" db="EMBL/GenBank/DDBJ databases">
        <title>Draft genome of the parasitic nematode Anyclostoma ceylanicum.</title>
        <authorList>
            <person name="Mitreva M."/>
        </authorList>
    </citation>
    <scope>NUCLEOTIDE SEQUENCE [LARGE SCALE GENOMIC DNA]</scope>
</reference>
<proteinExistence type="predicted"/>
<feature type="signal peptide" evidence="2">
    <location>
        <begin position="1"/>
        <end position="18"/>
    </location>
</feature>
<dbReference type="Pfam" id="PF25899">
    <property type="entry name" value="DUF7959"/>
    <property type="match status" value="1"/>
</dbReference>
<dbReference type="EMBL" id="KE124811">
    <property type="protein sequence ID" value="EPB78506.1"/>
    <property type="molecule type" value="Genomic_DNA"/>
</dbReference>